<dbReference type="EMBL" id="FLUQ01000001">
    <property type="protein sequence ID" value="SBW00100.1"/>
    <property type="molecule type" value="Genomic_DNA"/>
</dbReference>
<feature type="region of interest" description="Disordered" evidence="1">
    <location>
        <begin position="428"/>
        <end position="487"/>
    </location>
</feature>
<dbReference type="InterPro" id="IPR033186">
    <property type="entry name" value="HerA_C"/>
</dbReference>
<dbReference type="PANTHER" id="PTHR30121:SF6">
    <property type="entry name" value="SLR6007 PROTEIN"/>
    <property type="match status" value="1"/>
</dbReference>
<gene>
    <name evidence="3" type="primary">yjgR</name>
    <name evidence="3" type="ORF">KL86DPRO_11723</name>
</gene>
<sequence length="515" mass="56947">MYDIDKQAFIAISGNAPVCLIPKMANRHGLITGATGTGKTVTLQTMAETFSQMGVPVFAADVKGDLSGVAAKGGNKQSVVDRVAQYGLESKGFAFQSFPVQFWDVFGESGAPVRATVSDMGPLLLSRLLTLNDTQSSVLTLLFKIAQDENLALIDLKDMQKIVEYVADSADKYTTTYGNIATASLGAIQRGIVALGHDGADRFFGEPALNIDDLIQTDGEKGVINILAADKLMQSPKVYTTFLLWLMNKLFDVLPEVGDRDKPKLVFFFDEAHLVFNDAPKALVEKIEQVVRLIRSKGVGIYFISQTPSDMPDSVLSQLGNRVQHALRAYTPKDQKALKAAAQSFRANPAFDTEKAISELGTGEALLSFLDAKGAPIPVERGFILPPQGQIGPLDGAAREQMVKGSLLYRHYAEAKDRESAFEIISKQQEDARNAKEDAARQKEDEIRRKEEEKEAAKRQKEEEKIRKEEEKIRSAQEKEVRRESEQQKKFWINTAKSVFVPLVRQALGSLFKRR</sequence>
<protein>
    <submittedName>
        <fullName evidence="3">Putative ATPase</fullName>
    </submittedName>
</protein>
<feature type="domain" description="Helicase HerA-like C-terminal" evidence="2">
    <location>
        <begin position="14"/>
        <end position="511"/>
    </location>
</feature>
<name>A0A212JL10_9DELT</name>
<evidence type="ECO:0000313" key="3">
    <source>
        <dbReference type="EMBL" id="SBW00100.1"/>
    </source>
</evidence>
<organism evidence="3">
    <name type="scientific">uncultured delta proteobacterium</name>
    <dbReference type="NCBI Taxonomy" id="34034"/>
    <lineage>
        <taxon>Bacteria</taxon>
        <taxon>Deltaproteobacteria</taxon>
        <taxon>environmental samples</taxon>
    </lineage>
</organism>
<dbReference type="InterPro" id="IPR051162">
    <property type="entry name" value="T4SS_component"/>
</dbReference>
<dbReference type="CDD" id="cd01127">
    <property type="entry name" value="TrwB_TraG_TraD_VirD4"/>
    <property type="match status" value="1"/>
</dbReference>
<dbReference type="Pfam" id="PF05872">
    <property type="entry name" value="HerA_C"/>
    <property type="match status" value="1"/>
</dbReference>
<dbReference type="PANTHER" id="PTHR30121">
    <property type="entry name" value="UNCHARACTERIZED PROTEIN YJGR-RELATED"/>
    <property type="match status" value="1"/>
</dbReference>
<proteinExistence type="predicted"/>
<dbReference type="Gene3D" id="3.40.50.300">
    <property type="entry name" value="P-loop containing nucleotide triphosphate hydrolases"/>
    <property type="match status" value="2"/>
</dbReference>
<dbReference type="AlphaFoldDB" id="A0A212JL10"/>
<reference evidence="3" key="1">
    <citation type="submission" date="2016-04" db="EMBL/GenBank/DDBJ databases">
        <authorList>
            <person name="Evans L.H."/>
            <person name="Alamgir A."/>
            <person name="Owens N."/>
            <person name="Weber N.D."/>
            <person name="Virtaneva K."/>
            <person name="Barbian K."/>
            <person name="Babar A."/>
            <person name="Rosenke K."/>
        </authorList>
    </citation>
    <scope>NUCLEOTIDE SEQUENCE</scope>
    <source>
        <strain evidence="3">86</strain>
    </source>
</reference>
<dbReference type="SUPFAM" id="SSF52540">
    <property type="entry name" value="P-loop containing nucleoside triphosphate hydrolases"/>
    <property type="match status" value="1"/>
</dbReference>
<accession>A0A212JL10</accession>
<evidence type="ECO:0000259" key="2">
    <source>
        <dbReference type="Pfam" id="PF05872"/>
    </source>
</evidence>
<dbReference type="InterPro" id="IPR027417">
    <property type="entry name" value="P-loop_NTPase"/>
</dbReference>
<evidence type="ECO:0000256" key="1">
    <source>
        <dbReference type="SAM" id="MobiDB-lite"/>
    </source>
</evidence>